<evidence type="ECO:0000313" key="2">
    <source>
        <dbReference type="Proteomes" id="UP000024404"/>
    </source>
</evidence>
<reference evidence="2" key="1">
    <citation type="submission" date="2013-10" db="EMBL/GenBank/DDBJ databases">
        <title>Genome sequencing of Onchocerca volvulus.</title>
        <authorList>
            <person name="Cotton J."/>
            <person name="Tsai J."/>
            <person name="Stanley E."/>
            <person name="Tracey A."/>
            <person name="Holroyd N."/>
            <person name="Lustigman S."/>
            <person name="Berriman M."/>
        </authorList>
    </citation>
    <scope>NUCLEOTIDE SEQUENCE</scope>
</reference>
<protein>
    <submittedName>
        <fullName evidence="1">Uncharacterized protein</fullName>
    </submittedName>
</protein>
<dbReference type="Proteomes" id="UP000024404">
    <property type="component" value="Unassembled WGS sequence"/>
</dbReference>
<reference evidence="1" key="2">
    <citation type="submission" date="2022-06" db="UniProtKB">
        <authorList>
            <consortium name="EnsemblMetazoa"/>
        </authorList>
    </citation>
    <scope>IDENTIFICATION</scope>
</reference>
<accession>A0A8R1TJQ7</accession>
<dbReference type="EnsemblMetazoa" id="OVOC10755.1">
    <property type="protein sequence ID" value="OVOC10755.1"/>
    <property type="gene ID" value="WBGene00247564"/>
</dbReference>
<proteinExistence type="predicted"/>
<name>A0A8R1TJQ7_ONCVO</name>
<dbReference type="EMBL" id="CMVM020000345">
    <property type="status" value="NOT_ANNOTATED_CDS"/>
    <property type="molecule type" value="Genomic_DNA"/>
</dbReference>
<keyword evidence="2" id="KW-1185">Reference proteome</keyword>
<sequence>MLTLNVTNFGDSCVPLSVIFTIFRNIFMSDKANAAEWISQIKLKSSLHYDWFGFLFAIKDSQSDSFIRNCFYLTVVTVSIYI</sequence>
<organism evidence="1 2">
    <name type="scientific">Onchocerca volvulus</name>
    <dbReference type="NCBI Taxonomy" id="6282"/>
    <lineage>
        <taxon>Eukaryota</taxon>
        <taxon>Metazoa</taxon>
        <taxon>Ecdysozoa</taxon>
        <taxon>Nematoda</taxon>
        <taxon>Chromadorea</taxon>
        <taxon>Rhabditida</taxon>
        <taxon>Spirurina</taxon>
        <taxon>Spiruromorpha</taxon>
        <taxon>Filarioidea</taxon>
        <taxon>Onchocercidae</taxon>
        <taxon>Onchocerca</taxon>
    </lineage>
</organism>
<dbReference type="AlphaFoldDB" id="A0A8R1TJQ7"/>
<evidence type="ECO:0000313" key="1">
    <source>
        <dbReference type="EnsemblMetazoa" id="OVOC10755.1"/>
    </source>
</evidence>